<dbReference type="Proteomes" id="UP000299102">
    <property type="component" value="Unassembled WGS sequence"/>
</dbReference>
<keyword evidence="2" id="KW-1185">Reference proteome</keyword>
<dbReference type="OrthoDB" id="411871at2759"/>
<comment type="caution">
    <text evidence="1">The sequence shown here is derived from an EMBL/GenBank/DDBJ whole genome shotgun (WGS) entry which is preliminary data.</text>
</comment>
<dbReference type="EMBL" id="BGZK01000181">
    <property type="protein sequence ID" value="GBP26543.1"/>
    <property type="molecule type" value="Genomic_DNA"/>
</dbReference>
<dbReference type="PANTHER" id="PTHR33481">
    <property type="entry name" value="REVERSE TRANSCRIPTASE"/>
    <property type="match status" value="1"/>
</dbReference>
<reference evidence="1 2" key="1">
    <citation type="journal article" date="2019" name="Commun. Biol.">
        <title>The bagworm genome reveals a unique fibroin gene that provides high tensile strength.</title>
        <authorList>
            <person name="Kono N."/>
            <person name="Nakamura H."/>
            <person name="Ohtoshi R."/>
            <person name="Tomita M."/>
            <person name="Numata K."/>
            <person name="Arakawa K."/>
        </authorList>
    </citation>
    <scope>NUCLEOTIDE SEQUENCE [LARGE SCALE GENOMIC DNA]</scope>
</reference>
<gene>
    <name evidence="1" type="ORF">EVAR_86046_1</name>
</gene>
<proteinExistence type="predicted"/>
<evidence type="ECO:0000313" key="1">
    <source>
        <dbReference type="EMBL" id="GBP26543.1"/>
    </source>
</evidence>
<sequence length="105" mass="12215">MANKCLELRYFPRACKVAAIKVILKPGKDDYTRPKSYPFIGLLPVLTKTVERILVGHLQWHLMPKLQAMQYGFTPQRGTEDILYDLMTHIYKEFNLKEGAFDNAR</sequence>
<name>A0A4C1UJ98_EUMVA</name>
<organism evidence="1 2">
    <name type="scientific">Eumeta variegata</name>
    <name type="common">Bagworm moth</name>
    <name type="synonym">Eumeta japonica</name>
    <dbReference type="NCBI Taxonomy" id="151549"/>
    <lineage>
        <taxon>Eukaryota</taxon>
        <taxon>Metazoa</taxon>
        <taxon>Ecdysozoa</taxon>
        <taxon>Arthropoda</taxon>
        <taxon>Hexapoda</taxon>
        <taxon>Insecta</taxon>
        <taxon>Pterygota</taxon>
        <taxon>Neoptera</taxon>
        <taxon>Endopterygota</taxon>
        <taxon>Lepidoptera</taxon>
        <taxon>Glossata</taxon>
        <taxon>Ditrysia</taxon>
        <taxon>Tineoidea</taxon>
        <taxon>Psychidae</taxon>
        <taxon>Oiketicinae</taxon>
        <taxon>Eumeta</taxon>
    </lineage>
</organism>
<dbReference type="PANTHER" id="PTHR33481:SF1">
    <property type="entry name" value="ENDONUCLEASE_EXONUCLEASE_PHOSPHATASE DOMAIN-CONTAINING PROTEIN-RELATED"/>
    <property type="match status" value="1"/>
</dbReference>
<dbReference type="AlphaFoldDB" id="A0A4C1UJ98"/>
<evidence type="ECO:0000313" key="2">
    <source>
        <dbReference type="Proteomes" id="UP000299102"/>
    </source>
</evidence>
<protein>
    <submittedName>
        <fullName evidence="1">115 kDa protein in type-1 retrotransposable element R1DM</fullName>
    </submittedName>
</protein>
<accession>A0A4C1UJ98</accession>